<dbReference type="Proteomes" id="UP001168098">
    <property type="component" value="Unassembled WGS sequence"/>
</dbReference>
<keyword evidence="3" id="KW-1185">Reference proteome</keyword>
<reference evidence="2 3" key="1">
    <citation type="journal article" date="2023" name="BMC Biotechnol.">
        <title>Vitis rotundifolia cv Carlos genome sequencing.</title>
        <authorList>
            <person name="Huff M."/>
            <person name="Hulse-Kemp A."/>
            <person name="Scheffler B."/>
            <person name="Youngblood R."/>
            <person name="Simpson S."/>
            <person name="Babiker E."/>
            <person name="Staton M."/>
        </authorList>
    </citation>
    <scope>NUCLEOTIDE SEQUENCE [LARGE SCALE GENOMIC DNA]</scope>
    <source>
        <tissue evidence="2">Leaf</tissue>
    </source>
</reference>
<feature type="compositionally biased region" description="Gly residues" evidence="1">
    <location>
        <begin position="92"/>
        <end position="105"/>
    </location>
</feature>
<evidence type="ECO:0000313" key="2">
    <source>
        <dbReference type="EMBL" id="KAJ9681598.1"/>
    </source>
</evidence>
<accession>A0AA38Z3W8</accession>
<dbReference type="PANTHER" id="PTHR35123:SF2">
    <property type="entry name" value="UBIQUITIN CARBOXYL-TERMINAL HYDROLASE-LIKE PROTEIN"/>
    <property type="match status" value="1"/>
</dbReference>
<dbReference type="EMBL" id="JARBHA010000014">
    <property type="protein sequence ID" value="KAJ9681598.1"/>
    <property type="molecule type" value="Genomic_DNA"/>
</dbReference>
<dbReference type="AlphaFoldDB" id="A0AA38Z3W8"/>
<feature type="region of interest" description="Disordered" evidence="1">
    <location>
        <begin position="82"/>
        <end position="129"/>
    </location>
</feature>
<evidence type="ECO:0000313" key="3">
    <source>
        <dbReference type="Proteomes" id="UP001168098"/>
    </source>
</evidence>
<comment type="caution">
    <text evidence="2">The sequence shown here is derived from an EMBL/GenBank/DDBJ whole genome shotgun (WGS) entry which is preliminary data.</text>
</comment>
<gene>
    <name evidence="2" type="ORF">PVL29_017821</name>
</gene>
<sequence length="234" mass="26117">MGFQELAEGRLRSRYERLTTADVKAARPRRSWVKKMNGRLKGLRLSRSRKLILKGFSVVLFPRRVVRIYTDVVNRMMVDDMSKSGKERSNFRGGGGGGGGGSGYGDDGDEDDEGVGSRDDGKKRRGYGCGRNLGRAKQVVLFPFRKAKKQLVYSGRKRSRSSSSSASFSGKREGFVGCSFCFKQPQTMESPANSQTSDPNNPAFTYEHLKVLIEKNDFYSKECNPHIDIPSFAD</sequence>
<name>A0AA38Z3W8_VITRO</name>
<proteinExistence type="predicted"/>
<protein>
    <submittedName>
        <fullName evidence="2">Uncharacterized protein</fullName>
    </submittedName>
</protein>
<organism evidence="2 3">
    <name type="scientific">Vitis rotundifolia</name>
    <name type="common">Muscadine grape</name>
    <dbReference type="NCBI Taxonomy" id="103349"/>
    <lineage>
        <taxon>Eukaryota</taxon>
        <taxon>Viridiplantae</taxon>
        <taxon>Streptophyta</taxon>
        <taxon>Embryophyta</taxon>
        <taxon>Tracheophyta</taxon>
        <taxon>Spermatophyta</taxon>
        <taxon>Magnoliopsida</taxon>
        <taxon>eudicotyledons</taxon>
        <taxon>Gunneridae</taxon>
        <taxon>Pentapetalae</taxon>
        <taxon>rosids</taxon>
        <taxon>Vitales</taxon>
        <taxon>Vitaceae</taxon>
        <taxon>Viteae</taxon>
        <taxon>Vitis</taxon>
    </lineage>
</organism>
<evidence type="ECO:0000256" key="1">
    <source>
        <dbReference type="SAM" id="MobiDB-lite"/>
    </source>
</evidence>
<dbReference type="PANTHER" id="PTHR35123">
    <property type="entry name" value="OS07G0633900 PROTEIN-RELATED"/>
    <property type="match status" value="1"/>
</dbReference>